<dbReference type="InterPro" id="IPR050769">
    <property type="entry name" value="NAT_camello-type"/>
</dbReference>
<evidence type="ECO:0000256" key="2">
    <source>
        <dbReference type="SAM" id="Phobius"/>
    </source>
</evidence>
<dbReference type="OrthoDB" id="41532at2759"/>
<evidence type="ECO:0000313" key="3">
    <source>
        <dbReference type="EMBL" id="KAG5642856.1"/>
    </source>
</evidence>
<dbReference type="PANTHER" id="PTHR13947:SF37">
    <property type="entry name" value="LD18367P"/>
    <property type="match status" value="1"/>
</dbReference>
<comment type="caution">
    <text evidence="3">The sequence shown here is derived from an EMBL/GenBank/DDBJ whole genome shotgun (WGS) entry which is preliminary data.</text>
</comment>
<evidence type="ECO:0008006" key="5">
    <source>
        <dbReference type="Google" id="ProtNLM"/>
    </source>
</evidence>
<dbReference type="GO" id="GO:0008080">
    <property type="term" value="F:N-acetyltransferase activity"/>
    <property type="evidence" value="ECO:0007669"/>
    <property type="project" value="InterPro"/>
</dbReference>
<keyword evidence="1" id="KW-0808">Transferase</keyword>
<sequence length="169" mass="18455">MSLKASHAGVATTSDIRVRCFRRQDSDEVRDLFWLAMAIGPGSPRRIALDAALVKPAAKAAYTLILLGLSATFMAQSRATKHFGAILSLSVAVIFLGYRYLLSRSFTDLFKRWLTEDLADISSYYHMHPAGDGTEDFVASGPRGFWVVESDLPDKSGTEIVGIIALGEI</sequence>
<dbReference type="Proteomes" id="UP000775547">
    <property type="component" value="Unassembled WGS sequence"/>
</dbReference>
<gene>
    <name evidence="3" type="ORF">DXG03_002033</name>
</gene>
<organism evidence="3 4">
    <name type="scientific">Asterophora parasitica</name>
    <dbReference type="NCBI Taxonomy" id="117018"/>
    <lineage>
        <taxon>Eukaryota</taxon>
        <taxon>Fungi</taxon>
        <taxon>Dikarya</taxon>
        <taxon>Basidiomycota</taxon>
        <taxon>Agaricomycotina</taxon>
        <taxon>Agaricomycetes</taxon>
        <taxon>Agaricomycetidae</taxon>
        <taxon>Agaricales</taxon>
        <taxon>Tricholomatineae</taxon>
        <taxon>Lyophyllaceae</taxon>
        <taxon>Asterophora</taxon>
    </lineage>
</organism>
<evidence type="ECO:0000313" key="4">
    <source>
        <dbReference type="Proteomes" id="UP000775547"/>
    </source>
</evidence>
<keyword evidence="4" id="KW-1185">Reference proteome</keyword>
<accession>A0A9P7KCH2</accession>
<evidence type="ECO:0000256" key="1">
    <source>
        <dbReference type="ARBA" id="ARBA00022679"/>
    </source>
</evidence>
<dbReference type="AlphaFoldDB" id="A0A9P7KCH2"/>
<keyword evidence="2" id="KW-0472">Membrane</keyword>
<reference evidence="3" key="1">
    <citation type="submission" date="2020-07" db="EMBL/GenBank/DDBJ databases">
        <authorList>
            <person name="Nieuwenhuis M."/>
            <person name="Van De Peppel L.J.J."/>
        </authorList>
    </citation>
    <scope>NUCLEOTIDE SEQUENCE</scope>
    <source>
        <strain evidence="3">AP01</strain>
        <tissue evidence="3">Mycelium</tissue>
    </source>
</reference>
<protein>
    <recommendedName>
        <fullName evidence="5">N-acetyltransferase domain-containing protein</fullName>
    </recommendedName>
</protein>
<dbReference type="PANTHER" id="PTHR13947">
    <property type="entry name" value="GNAT FAMILY N-ACETYLTRANSFERASE"/>
    <property type="match status" value="1"/>
</dbReference>
<keyword evidence="2" id="KW-0812">Transmembrane</keyword>
<feature type="transmembrane region" description="Helical" evidence="2">
    <location>
        <begin position="83"/>
        <end position="102"/>
    </location>
</feature>
<dbReference type="EMBL" id="JABCKV010000151">
    <property type="protein sequence ID" value="KAG5642856.1"/>
    <property type="molecule type" value="Genomic_DNA"/>
</dbReference>
<feature type="transmembrane region" description="Helical" evidence="2">
    <location>
        <begin position="60"/>
        <end position="77"/>
    </location>
</feature>
<proteinExistence type="predicted"/>
<name>A0A9P7KCH2_9AGAR</name>
<keyword evidence="2" id="KW-1133">Transmembrane helix</keyword>
<reference evidence="3" key="2">
    <citation type="submission" date="2021-10" db="EMBL/GenBank/DDBJ databases">
        <title>Phylogenomics reveals ancestral predisposition of the termite-cultivated fungus Termitomyces towards a domesticated lifestyle.</title>
        <authorList>
            <person name="Auxier B."/>
            <person name="Grum-Grzhimaylo A."/>
            <person name="Cardenas M.E."/>
            <person name="Lodge J.D."/>
            <person name="Laessoe T."/>
            <person name="Pedersen O."/>
            <person name="Smith M.E."/>
            <person name="Kuyper T.W."/>
            <person name="Franco-Molano E.A."/>
            <person name="Baroni T.J."/>
            <person name="Aanen D.K."/>
        </authorList>
    </citation>
    <scope>NUCLEOTIDE SEQUENCE</scope>
    <source>
        <strain evidence="3">AP01</strain>
        <tissue evidence="3">Mycelium</tissue>
    </source>
</reference>